<comment type="function">
    <text evidence="1">Mediates magnesium influx to the cytosol.</text>
</comment>
<evidence type="ECO:0000256" key="16">
    <source>
        <dbReference type="ARBA" id="ARBA00029806"/>
    </source>
</evidence>
<dbReference type="SFLD" id="SFLDS00003">
    <property type="entry name" value="Haloacid_Dehalogenase"/>
    <property type="match status" value="1"/>
</dbReference>
<feature type="transmembrane region" description="Helical" evidence="19">
    <location>
        <begin position="816"/>
        <end position="833"/>
    </location>
</feature>
<sequence length="877" mass="97725">MDKKTGVVMILLKGYAKLKFTFFELGKLYLLEKIMEIEKENLSHFWSLTSNECIIRTKSNRNGLSEKEAKKRLLQFGENKLSSKKETTAIGLFFSQFKSPIILLLLFAAGLSVIVRDSVDAIIILGIVFLSGLLGFWQEKGAINAVRKLLAMVQIQVSVMRNSFILEIPSEEVVPGDILKLSAGDMIPADCILLECKDLFVNEATLTGETFPIEKSTETISENSSLSQRTNSLWMGTHVVSGEAIALVIKTGKKTEFGKISERLKLRPMETEFEAGVRKFGFFLLHVTLLLVITIFIANVFLHKPVLESFLFSLALAVGLTPQLLPAIISINLSHGARKMAERKVIVKRLAAIENFGNMNIICSDKTGTLTEGTVKLQSSLDIYGNESQEVAFNALLNASFETGFVNAIDQSIRKDLNFNLSDFEKKDEIPYDFQRKRLSILVSHLNGHRIITKGALINVLEICNSAKSEDGSQIEIEKVKDKILQRYESLGAKGYRVLGIAVREIGEQSKIDKLEEKDMVFLGMLSFYDPPKTKIKETITNLKNLGVTLKVITGDNRFVAMSLCSQIGLENPNILFGNELEKMSNEALIHQVDKVNVFAEIEPNGKERIIIALKKAGNVVGYIGDGINDVSALHSSDVGISVEKAVDVAKNAADLVLLEKDLDVLVDGVKEGRSTFANTLKYVFMATSANFGNMFSMAGVSMFLPFLPLLPKQILLTNFLTDFPEMTIATDRVDSEMISSPKRWDISAIRKFMVVFGIVSSFFDYLTFGVLQWFLKVNQNQFRTGWFIESIVSASLIVLVIRTRNVFFVSKPSRSLFLTTLCVICFTILIPYTPIADWFGLVPLPLSFLGILVGIVLIYGMVAEITKRIFYKLVPI</sequence>
<dbReference type="InterPro" id="IPR023298">
    <property type="entry name" value="ATPase_P-typ_TM_dom_sf"/>
</dbReference>
<dbReference type="Pfam" id="PF13246">
    <property type="entry name" value="Cation_ATPase"/>
    <property type="match status" value="1"/>
</dbReference>
<dbReference type="InterPro" id="IPR023214">
    <property type="entry name" value="HAD_sf"/>
</dbReference>
<proteinExistence type="inferred from homology"/>
<dbReference type="InterPro" id="IPR044492">
    <property type="entry name" value="P_typ_ATPase_HD_dom"/>
</dbReference>
<dbReference type="Gene3D" id="2.70.150.10">
    <property type="entry name" value="Calcium-transporting ATPase, cytoplasmic transduction domain A"/>
    <property type="match status" value="1"/>
</dbReference>
<dbReference type="InterPro" id="IPR013810">
    <property type="entry name" value="Ribosomal_uS5_N"/>
</dbReference>
<keyword evidence="7" id="KW-0997">Cell inner membrane</keyword>
<dbReference type="SUPFAM" id="SSF81653">
    <property type="entry name" value="Calcium ATPase, transduction domain A"/>
    <property type="match status" value="1"/>
</dbReference>
<evidence type="ECO:0000256" key="9">
    <source>
        <dbReference type="ARBA" id="ARBA00022692"/>
    </source>
</evidence>
<dbReference type="Gene3D" id="3.40.1110.10">
    <property type="entry name" value="Calcium-transporting ATPase, cytoplasmic domain N"/>
    <property type="match status" value="1"/>
</dbReference>
<dbReference type="InterPro" id="IPR006415">
    <property type="entry name" value="P-type_ATPase_IIIB"/>
</dbReference>
<comment type="similarity">
    <text evidence="3">Belongs to the cation transport ATPase (P-type) (TC 3.A.3) family. Type IIIB subfamily.</text>
</comment>
<reference evidence="21 22" key="1">
    <citation type="submission" date="2013-01" db="EMBL/GenBank/DDBJ databases">
        <authorList>
            <person name="Harkins D.M."/>
            <person name="Durkin A.S."/>
            <person name="Brinkac L.M."/>
            <person name="Haft D.H."/>
            <person name="Selengut J.D."/>
            <person name="Sanka R."/>
            <person name="DePew J."/>
            <person name="Purushe J."/>
            <person name="Whelen A.C."/>
            <person name="Vinetz J.M."/>
            <person name="Sutton G.G."/>
            <person name="Nierman W.C."/>
            <person name="Fouts D.E."/>
        </authorList>
    </citation>
    <scope>NUCLEOTIDE SEQUENCE [LARGE SCALE GENOMIC DNA]</scope>
    <source>
        <strain evidence="21 22">2007001578</strain>
    </source>
</reference>
<keyword evidence="6" id="KW-1003">Cell membrane</keyword>
<dbReference type="PROSITE" id="PS00154">
    <property type="entry name" value="ATPASE_E1_E2"/>
    <property type="match status" value="1"/>
</dbReference>
<dbReference type="SFLD" id="SFLDG00002">
    <property type="entry name" value="C1.7:_P-type_atpase_like"/>
    <property type="match status" value="1"/>
</dbReference>
<dbReference type="InterPro" id="IPR008250">
    <property type="entry name" value="ATPase_P-typ_transduc_dom_A_sf"/>
</dbReference>
<accession>A0ABP2T9W1</accession>
<dbReference type="EC" id="7.2.2.14" evidence="4"/>
<keyword evidence="9 19" id="KW-0812">Transmembrane</keyword>
<protein>
    <recommendedName>
        <fullName evidence="5">Magnesium-transporting ATPase, P-type 1</fullName>
        <ecNumber evidence="4">7.2.2.14</ecNumber>
    </recommendedName>
    <alternativeName>
        <fullName evidence="16">Mg(2+) transport ATPase, P-type 1</fullName>
    </alternativeName>
</protein>
<evidence type="ECO:0000256" key="15">
    <source>
        <dbReference type="ARBA" id="ARBA00023136"/>
    </source>
</evidence>
<keyword evidence="8" id="KW-0597">Phosphoprotein</keyword>
<evidence type="ECO:0000313" key="22">
    <source>
        <dbReference type="Proteomes" id="UP000012099"/>
    </source>
</evidence>
<dbReference type="InterPro" id="IPR006068">
    <property type="entry name" value="ATPase_P-typ_cation-transptr_C"/>
</dbReference>
<feature type="transmembrane region" description="Helical" evidence="19">
    <location>
        <begin position="787"/>
        <end position="804"/>
    </location>
</feature>
<dbReference type="Proteomes" id="UP000012099">
    <property type="component" value="Unassembled WGS sequence"/>
</dbReference>
<evidence type="ECO:0000256" key="3">
    <source>
        <dbReference type="ARBA" id="ARBA00008746"/>
    </source>
</evidence>
<dbReference type="PRINTS" id="PR01836">
    <property type="entry name" value="MGATPASE"/>
</dbReference>
<comment type="subcellular location">
    <subcellularLocation>
        <location evidence="2">Cell inner membrane</location>
        <topology evidence="2">Multi-pass membrane protein</topology>
    </subcellularLocation>
</comment>
<dbReference type="SFLD" id="SFLDF00027">
    <property type="entry name" value="p-type_atpase"/>
    <property type="match status" value="1"/>
</dbReference>
<dbReference type="InterPro" id="IPR004014">
    <property type="entry name" value="ATPase_P-typ_cation-transptr_N"/>
</dbReference>
<dbReference type="Pfam" id="PF00689">
    <property type="entry name" value="Cation_ATPase_C"/>
    <property type="match status" value="1"/>
</dbReference>
<dbReference type="SUPFAM" id="SSF81665">
    <property type="entry name" value="Calcium ATPase, transmembrane domain M"/>
    <property type="match status" value="1"/>
</dbReference>
<feature type="transmembrane region" description="Helical" evidence="19">
    <location>
        <begin position="121"/>
        <end position="137"/>
    </location>
</feature>
<dbReference type="SMART" id="SM00831">
    <property type="entry name" value="Cation_ATPase_N"/>
    <property type="match status" value="1"/>
</dbReference>
<keyword evidence="18" id="KW-0689">Ribosomal protein</keyword>
<dbReference type="InterPro" id="IPR001757">
    <property type="entry name" value="P_typ_ATPase"/>
</dbReference>
<evidence type="ECO:0000256" key="17">
    <source>
        <dbReference type="ARBA" id="ARBA00047295"/>
    </source>
</evidence>
<dbReference type="InterPro" id="IPR018303">
    <property type="entry name" value="ATPase_P-typ_P_site"/>
</dbReference>
<dbReference type="InterPro" id="IPR036412">
    <property type="entry name" value="HAD-like_sf"/>
</dbReference>
<comment type="catalytic activity">
    <reaction evidence="17">
        <text>Mg(2+)(out) + ATP + H2O = Mg(2+)(in) + ADP + phosphate + H(+)</text>
        <dbReference type="Rhea" id="RHEA:10260"/>
        <dbReference type="ChEBI" id="CHEBI:15377"/>
        <dbReference type="ChEBI" id="CHEBI:15378"/>
        <dbReference type="ChEBI" id="CHEBI:18420"/>
        <dbReference type="ChEBI" id="CHEBI:30616"/>
        <dbReference type="ChEBI" id="CHEBI:43474"/>
        <dbReference type="ChEBI" id="CHEBI:456216"/>
        <dbReference type="EC" id="7.2.2.14"/>
    </reaction>
</comment>
<gene>
    <name evidence="21" type="primary">mgtA</name>
    <name evidence="21" type="ORF">LEP1GSC035_0793</name>
</gene>
<keyword evidence="11" id="KW-0067">ATP-binding</keyword>
<dbReference type="Gene3D" id="3.40.50.1000">
    <property type="entry name" value="HAD superfamily/HAD-like"/>
    <property type="match status" value="1"/>
</dbReference>
<dbReference type="NCBIfam" id="TIGR01524">
    <property type="entry name" value="ATPase-IIIB_Mg"/>
    <property type="match status" value="1"/>
</dbReference>
<evidence type="ECO:0000256" key="12">
    <source>
        <dbReference type="ARBA" id="ARBA00022842"/>
    </source>
</evidence>
<keyword evidence="18" id="KW-0687">Ribonucleoprotein</keyword>
<keyword evidence="13" id="KW-1278">Translocase</keyword>
<dbReference type="InterPro" id="IPR059000">
    <property type="entry name" value="ATPase_P-type_domA"/>
</dbReference>
<keyword evidence="21" id="KW-0378">Hydrolase</keyword>
<evidence type="ECO:0000256" key="18">
    <source>
        <dbReference type="PROSITE-ProRule" id="PRU00268"/>
    </source>
</evidence>
<comment type="caution">
    <text evidence="21">The sequence shown here is derived from an EMBL/GenBank/DDBJ whole genome shotgun (WGS) entry which is preliminary data.</text>
</comment>
<dbReference type="PANTHER" id="PTHR42861">
    <property type="entry name" value="CALCIUM-TRANSPORTING ATPASE"/>
    <property type="match status" value="1"/>
</dbReference>
<keyword evidence="14 19" id="KW-1133">Transmembrane helix</keyword>
<evidence type="ECO:0000256" key="10">
    <source>
        <dbReference type="ARBA" id="ARBA00022741"/>
    </source>
</evidence>
<keyword evidence="10" id="KW-0547">Nucleotide-binding</keyword>
<evidence type="ECO:0000256" key="6">
    <source>
        <dbReference type="ARBA" id="ARBA00022475"/>
    </source>
</evidence>
<feature type="transmembrane region" description="Helical" evidence="19">
    <location>
        <begin position="310"/>
        <end position="333"/>
    </location>
</feature>
<dbReference type="InterPro" id="IPR023299">
    <property type="entry name" value="ATPase_P-typ_cyto_dom_N"/>
</dbReference>
<dbReference type="EMBL" id="AHMH02000107">
    <property type="protein sequence ID" value="EMM99857.1"/>
    <property type="molecule type" value="Genomic_DNA"/>
</dbReference>
<dbReference type="Gene3D" id="1.20.1110.10">
    <property type="entry name" value="Calcium-transporting ATPase, transmembrane domain"/>
    <property type="match status" value="1"/>
</dbReference>
<feature type="transmembrane region" description="Helical" evidence="19">
    <location>
        <begin position="839"/>
        <end position="863"/>
    </location>
</feature>
<feature type="transmembrane region" description="Helical" evidence="19">
    <location>
        <begin position="280"/>
        <end position="298"/>
    </location>
</feature>
<feature type="transmembrane region" description="Helical" evidence="19">
    <location>
        <begin position="90"/>
        <end position="115"/>
    </location>
</feature>
<feature type="domain" description="S5 DRBM" evidence="20">
    <location>
        <begin position="589"/>
        <end position="657"/>
    </location>
</feature>
<evidence type="ECO:0000256" key="13">
    <source>
        <dbReference type="ARBA" id="ARBA00022967"/>
    </source>
</evidence>
<evidence type="ECO:0000256" key="8">
    <source>
        <dbReference type="ARBA" id="ARBA00022553"/>
    </source>
</evidence>
<evidence type="ECO:0000256" key="5">
    <source>
        <dbReference type="ARBA" id="ARBA00013555"/>
    </source>
</evidence>
<evidence type="ECO:0000313" key="21">
    <source>
        <dbReference type="EMBL" id="EMM99857.1"/>
    </source>
</evidence>
<dbReference type="NCBIfam" id="TIGR01494">
    <property type="entry name" value="ATPase_P-type"/>
    <property type="match status" value="2"/>
</dbReference>
<evidence type="ECO:0000256" key="4">
    <source>
        <dbReference type="ARBA" id="ARBA00012786"/>
    </source>
</evidence>
<evidence type="ECO:0000256" key="19">
    <source>
        <dbReference type="SAM" id="Phobius"/>
    </source>
</evidence>
<evidence type="ECO:0000256" key="14">
    <source>
        <dbReference type="ARBA" id="ARBA00022989"/>
    </source>
</evidence>
<dbReference type="PROSITE" id="PS50881">
    <property type="entry name" value="S5_DSRBD"/>
    <property type="match status" value="1"/>
</dbReference>
<name>A0ABP2T9W1_9LEPT</name>
<dbReference type="GO" id="GO:0016787">
    <property type="term" value="F:hydrolase activity"/>
    <property type="evidence" value="ECO:0007669"/>
    <property type="project" value="UniProtKB-KW"/>
</dbReference>
<evidence type="ECO:0000256" key="1">
    <source>
        <dbReference type="ARBA" id="ARBA00003954"/>
    </source>
</evidence>
<evidence type="ECO:0000256" key="7">
    <source>
        <dbReference type="ARBA" id="ARBA00022519"/>
    </source>
</evidence>
<dbReference type="Pfam" id="PF00690">
    <property type="entry name" value="Cation_ATPase_N"/>
    <property type="match status" value="1"/>
</dbReference>
<evidence type="ECO:0000259" key="20">
    <source>
        <dbReference type="PROSITE" id="PS50881"/>
    </source>
</evidence>
<keyword evidence="12" id="KW-0460">Magnesium</keyword>
<feature type="transmembrane region" description="Helical" evidence="19">
    <location>
        <begin position="753"/>
        <end position="775"/>
    </location>
</feature>
<evidence type="ECO:0000256" key="2">
    <source>
        <dbReference type="ARBA" id="ARBA00004429"/>
    </source>
</evidence>
<evidence type="ECO:0000256" key="11">
    <source>
        <dbReference type="ARBA" id="ARBA00022840"/>
    </source>
</evidence>
<keyword evidence="15 19" id="KW-0472">Membrane</keyword>
<organism evidence="21 22">
    <name type="scientific">Leptospira noguchii str. 2007001578</name>
    <dbReference type="NCBI Taxonomy" id="1049974"/>
    <lineage>
        <taxon>Bacteria</taxon>
        <taxon>Pseudomonadati</taxon>
        <taxon>Spirochaetota</taxon>
        <taxon>Spirochaetia</taxon>
        <taxon>Leptospirales</taxon>
        <taxon>Leptospiraceae</taxon>
        <taxon>Leptospira</taxon>
    </lineage>
</organism>
<dbReference type="Pfam" id="PF00122">
    <property type="entry name" value="E1-E2_ATPase"/>
    <property type="match status" value="1"/>
</dbReference>
<dbReference type="SUPFAM" id="SSF56784">
    <property type="entry name" value="HAD-like"/>
    <property type="match status" value="1"/>
</dbReference>
<keyword evidence="22" id="KW-1185">Reference proteome</keyword>